<protein>
    <recommendedName>
        <fullName evidence="3">Roadblock/LAMTOR2 domain-containing protein</fullName>
    </recommendedName>
</protein>
<sequence length="116" mass="13374">MEVEIAVKKLLAMNKAIRVVTICDMSGKLVFTGRRKTVTNVLSPKESKESLRISARNMKGRKKLSKKLGQCRYTLAEYDKIKRLVMPAGKSHLFFITCTPRYDHNKIVKKIRTFKD</sequence>
<dbReference type="STRING" id="414004.CENSYa_0389"/>
<dbReference type="HOGENOM" id="CLU_128582_2_2_2"/>
<dbReference type="AlphaFoldDB" id="A0RUK8"/>
<name>A0RUK8_CENSY</name>
<evidence type="ECO:0008006" key="3">
    <source>
        <dbReference type="Google" id="ProtNLM"/>
    </source>
</evidence>
<evidence type="ECO:0000313" key="2">
    <source>
        <dbReference type="Proteomes" id="UP000000758"/>
    </source>
</evidence>
<dbReference type="Proteomes" id="UP000000758">
    <property type="component" value="Chromosome"/>
</dbReference>
<accession>A0RUK8</accession>
<gene>
    <name evidence="1" type="ordered locus">CENSYa_0389</name>
</gene>
<organism evidence="1 2">
    <name type="scientific">Cenarchaeum symbiosum (strain A)</name>
    <dbReference type="NCBI Taxonomy" id="414004"/>
    <lineage>
        <taxon>Archaea</taxon>
        <taxon>Nitrososphaerota</taxon>
        <taxon>Candidatus Cenarchaeales</taxon>
        <taxon>Candidatus Cenarchaeaceae</taxon>
        <taxon>Candidatus Cenarchaeum</taxon>
    </lineage>
</organism>
<keyword evidence="2" id="KW-1185">Reference proteome</keyword>
<dbReference type="KEGG" id="csy:CENSYa_0389"/>
<dbReference type="EnsemblBacteria" id="ABK77025">
    <property type="protein sequence ID" value="ABK77025"/>
    <property type="gene ID" value="CENSYa_0389"/>
</dbReference>
<reference evidence="1 2" key="1">
    <citation type="journal article" date="2006" name="Proc. Natl. Acad. Sci. U.S.A.">
        <title>Genomic analysis of the uncultivated marine crenarchaeote Cenarchaeum symbiosum.</title>
        <authorList>
            <person name="Hallam S.J."/>
            <person name="Konstantinidis K.T."/>
            <person name="Putnam N."/>
            <person name="Schleper C."/>
            <person name="Watanabe Y."/>
            <person name="Sugahara J."/>
            <person name="Preston C."/>
            <person name="de la Torre J."/>
            <person name="Richardson P.M."/>
            <person name="DeLong E.F."/>
        </authorList>
    </citation>
    <scope>NUCLEOTIDE SEQUENCE [LARGE SCALE GENOMIC DNA]</scope>
    <source>
        <strain evidence="2">A</strain>
    </source>
</reference>
<dbReference type="EMBL" id="DP000238">
    <property type="protein sequence ID" value="ABK77025.1"/>
    <property type="molecule type" value="Genomic_DNA"/>
</dbReference>
<proteinExistence type="predicted"/>
<evidence type="ECO:0000313" key="1">
    <source>
        <dbReference type="EMBL" id="ABK77025.1"/>
    </source>
</evidence>